<sequence>MSGSSLTAVTGNDTRDSDGGARKRPRHLYPECAKKDGGKCQLLHHRRDINEVLFHAGLELCEDDRSRCSGDARLALARTVECRCYYCNRDLPEDPRQSESLNLAERLLSEHHCITGVRVETRRDTTQGKAVDDGVAELTDTFSRLDELIFVYCDSCSRCGITIPVASTLLEEHVVHLTTLDVADVAMTREMAARFTVSLERSDTVTDLTVGMYVIAHDDGRDFQRYLTSKDNGLKKLTYRGLSYTMLQTQIDALCTMTTLEELTFDYSEGIAKRSSAVFAKLVSLSPSLRHLRLPKTTFNVETLSEPPANAAQCMEPWIAALGKNSKLNVLHIDLLPFGEPEFQTIRERGLRDRIVVEDQYYYCLDMNTLRECPEIANVTIVEPCHLRLERRTYLASVRAALEALSSIPHRISLSVNCSRFDNATFAALTSFIRSRSAFTDVELQMQSWWHSVGVRRHQQVARALLSAVACNPQLTSVSIHGLPPPSYNCLHILAEGARRNRNLVQFRLVPLCTGTIGCLLTTCNTLWFDRRQGAPKNANTILADIQETTRRNAGRVSAAASFVLRRQDGENGARYLETMHDHPHLLELVLQGAQVSSDQAKAMIREASRHVRYCSVVEFMRLAGVVKSKVECINPRLTGVQLIDIGEHCWLQIRRYVKLDDVVAV</sequence>
<proteinExistence type="predicted"/>
<evidence type="ECO:0000313" key="2">
    <source>
        <dbReference type="Proteomes" id="UP000821865"/>
    </source>
</evidence>
<organism evidence="1 2">
    <name type="scientific">Dermacentor silvarum</name>
    <name type="common">Tick</name>
    <dbReference type="NCBI Taxonomy" id="543639"/>
    <lineage>
        <taxon>Eukaryota</taxon>
        <taxon>Metazoa</taxon>
        <taxon>Ecdysozoa</taxon>
        <taxon>Arthropoda</taxon>
        <taxon>Chelicerata</taxon>
        <taxon>Arachnida</taxon>
        <taxon>Acari</taxon>
        <taxon>Parasitiformes</taxon>
        <taxon>Ixodida</taxon>
        <taxon>Ixodoidea</taxon>
        <taxon>Ixodidae</taxon>
        <taxon>Rhipicephalinae</taxon>
        <taxon>Dermacentor</taxon>
    </lineage>
</organism>
<dbReference type="Proteomes" id="UP000821865">
    <property type="component" value="Chromosome 5"/>
</dbReference>
<accession>A0ACB8CQV6</accession>
<protein>
    <submittedName>
        <fullName evidence="1">Uncharacterized protein</fullName>
    </submittedName>
</protein>
<comment type="caution">
    <text evidence="1">The sequence shown here is derived from an EMBL/GenBank/DDBJ whole genome shotgun (WGS) entry which is preliminary data.</text>
</comment>
<dbReference type="EMBL" id="CM023474">
    <property type="protein sequence ID" value="KAH7949524.1"/>
    <property type="molecule type" value="Genomic_DNA"/>
</dbReference>
<name>A0ACB8CQV6_DERSI</name>
<keyword evidence="2" id="KW-1185">Reference proteome</keyword>
<reference evidence="1" key="1">
    <citation type="submission" date="2020-05" db="EMBL/GenBank/DDBJ databases">
        <title>Large-scale comparative analyses of tick genomes elucidate their genetic diversity and vector capacities.</title>
        <authorList>
            <person name="Jia N."/>
            <person name="Wang J."/>
            <person name="Shi W."/>
            <person name="Du L."/>
            <person name="Sun Y."/>
            <person name="Zhan W."/>
            <person name="Jiang J."/>
            <person name="Wang Q."/>
            <person name="Zhang B."/>
            <person name="Ji P."/>
            <person name="Sakyi L.B."/>
            <person name="Cui X."/>
            <person name="Yuan T."/>
            <person name="Jiang B."/>
            <person name="Yang W."/>
            <person name="Lam T.T.-Y."/>
            <person name="Chang Q."/>
            <person name="Ding S."/>
            <person name="Wang X."/>
            <person name="Zhu J."/>
            <person name="Ruan X."/>
            <person name="Zhao L."/>
            <person name="Wei J."/>
            <person name="Que T."/>
            <person name="Du C."/>
            <person name="Cheng J."/>
            <person name="Dai P."/>
            <person name="Han X."/>
            <person name="Huang E."/>
            <person name="Gao Y."/>
            <person name="Liu J."/>
            <person name="Shao H."/>
            <person name="Ye R."/>
            <person name="Li L."/>
            <person name="Wei W."/>
            <person name="Wang X."/>
            <person name="Wang C."/>
            <person name="Yang T."/>
            <person name="Huo Q."/>
            <person name="Li W."/>
            <person name="Guo W."/>
            <person name="Chen H."/>
            <person name="Zhou L."/>
            <person name="Ni X."/>
            <person name="Tian J."/>
            <person name="Zhou Y."/>
            <person name="Sheng Y."/>
            <person name="Liu T."/>
            <person name="Pan Y."/>
            <person name="Xia L."/>
            <person name="Li J."/>
            <person name="Zhao F."/>
            <person name="Cao W."/>
        </authorList>
    </citation>
    <scope>NUCLEOTIDE SEQUENCE</scope>
    <source>
        <strain evidence="1">Dsil-2018</strain>
    </source>
</reference>
<evidence type="ECO:0000313" key="1">
    <source>
        <dbReference type="EMBL" id="KAH7949524.1"/>
    </source>
</evidence>
<gene>
    <name evidence="1" type="ORF">HPB49_011852</name>
</gene>